<dbReference type="PANTHER" id="PTHR19918:SF8">
    <property type="entry name" value="FI02843P"/>
    <property type="match status" value="1"/>
</dbReference>
<evidence type="ECO:0000313" key="7">
    <source>
        <dbReference type="EMBL" id="KAK6947303.1"/>
    </source>
</evidence>
<dbReference type="GO" id="GO:1990757">
    <property type="term" value="F:ubiquitin ligase activator activity"/>
    <property type="evidence" value="ECO:0007669"/>
    <property type="project" value="TreeGrafter"/>
</dbReference>
<keyword evidence="8" id="KW-1185">Reference proteome</keyword>
<accession>A0AAN8W6Y0</accession>
<dbReference type="GO" id="GO:0005680">
    <property type="term" value="C:anaphase-promoting complex"/>
    <property type="evidence" value="ECO:0007669"/>
    <property type="project" value="TreeGrafter"/>
</dbReference>
<dbReference type="GO" id="GO:0051301">
    <property type="term" value="P:cell division"/>
    <property type="evidence" value="ECO:0007669"/>
    <property type="project" value="UniProtKB-KW"/>
</dbReference>
<dbReference type="InterPro" id="IPR036322">
    <property type="entry name" value="WD40_repeat_dom_sf"/>
</dbReference>
<dbReference type="EMBL" id="JBAMMX010000001">
    <property type="protein sequence ID" value="KAK6947303.1"/>
    <property type="molecule type" value="Genomic_DNA"/>
</dbReference>
<evidence type="ECO:0000256" key="2">
    <source>
        <dbReference type="ARBA" id="ARBA00022618"/>
    </source>
</evidence>
<evidence type="ECO:0000256" key="4">
    <source>
        <dbReference type="ARBA" id="ARBA00022776"/>
    </source>
</evidence>
<feature type="compositionally biased region" description="Pro residues" evidence="6">
    <location>
        <begin position="15"/>
        <end position="25"/>
    </location>
</feature>
<dbReference type="GO" id="GO:0010997">
    <property type="term" value="F:anaphase-promoting complex binding"/>
    <property type="evidence" value="ECO:0007669"/>
    <property type="project" value="InterPro"/>
</dbReference>
<evidence type="ECO:0000256" key="6">
    <source>
        <dbReference type="SAM" id="MobiDB-lite"/>
    </source>
</evidence>
<evidence type="ECO:0008006" key="9">
    <source>
        <dbReference type="Google" id="ProtNLM"/>
    </source>
</evidence>
<dbReference type="InterPro" id="IPR033010">
    <property type="entry name" value="Cdc20/Fizzy"/>
</dbReference>
<keyword evidence="3" id="KW-0677">Repeat</keyword>
<keyword evidence="4" id="KW-0498">Mitosis</keyword>
<evidence type="ECO:0000313" key="8">
    <source>
        <dbReference type="Proteomes" id="UP001370490"/>
    </source>
</evidence>
<protein>
    <recommendedName>
        <fullName evidence="9">Anaphase-promoting complex subunit 4 WD40 domain-containing protein</fullName>
    </recommendedName>
</protein>
<feature type="region of interest" description="Disordered" evidence="6">
    <location>
        <begin position="1"/>
        <end position="42"/>
    </location>
</feature>
<dbReference type="Proteomes" id="UP001370490">
    <property type="component" value="Unassembled WGS sequence"/>
</dbReference>
<keyword evidence="5" id="KW-0131">Cell cycle</keyword>
<evidence type="ECO:0000256" key="3">
    <source>
        <dbReference type="ARBA" id="ARBA00022737"/>
    </source>
</evidence>
<dbReference type="Gene3D" id="2.130.10.10">
    <property type="entry name" value="YVTN repeat-like/Quinoprotein amine dehydrogenase"/>
    <property type="match status" value="1"/>
</dbReference>
<dbReference type="InterPro" id="IPR015943">
    <property type="entry name" value="WD40/YVTN_repeat-like_dom_sf"/>
</dbReference>
<evidence type="ECO:0000256" key="1">
    <source>
        <dbReference type="ARBA" id="ARBA00022574"/>
    </source>
</evidence>
<sequence>MHDDQRILVFKSKPPKPVNPVPSFSPPFSKHQKPPRHVPKTPVRTLDAPDILDDWRFNFSNLLVLALNSNVHLWDGFNNPADEFGISDEENQPISSVSWNPDGRTWLLAWATLKSIYGM</sequence>
<evidence type="ECO:0000256" key="5">
    <source>
        <dbReference type="ARBA" id="ARBA00023306"/>
    </source>
</evidence>
<reference evidence="7 8" key="1">
    <citation type="submission" date="2023-12" db="EMBL/GenBank/DDBJ databases">
        <title>A high-quality genome assembly for Dillenia turbinata (Dilleniales).</title>
        <authorList>
            <person name="Chanderbali A."/>
        </authorList>
    </citation>
    <scope>NUCLEOTIDE SEQUENCE [LARGE SCALE GENOMIC DNA]</scope>
    <source>
        <strain evidence="7">LSX21</strain>
        <tissue evidence="7">Leaf</tissue>
    </source>
</reference>
<dbReference type="AlphaFoldDB" id="A0AAN8W6Y0"/>
<dbReference type="GO" id="GO:0031145">
    <property type="term" value="P:anaphase-promoting complex-dependent catabolic process"/>
    <property type="evidence" value="ECO:0007669"/>
    <property type="project" value="TreeGrafter"/>
</dbReference>
<feature type="compositionally biased region" description="Basic residues" evidence="6">
    <location>
        <begin position="30"/>
        <end position="39"/>
    </location>
</feature>
<keyword evidence="1" id="KW-0853">WD repeat</keyword>
<dbReference type="SUPFAM" id="SSF50978">
    <property type="entry name" value="WD40 repeat-like"/>
    <property type="match status" value="1"/>
</dbReference>
<gene>
    <name evidence="7" type="ORF">RJ641_000776</name>
</gene>
<dbReference type="GO" id="GO:1905786">
    <property type="term" value="P:positive regulation of anaphase-promoting complex-dependent catabolic process"/>
    <property type="evidence" value="ECO:0007669"/>
    <property type="project" value="TreeGrafter"/>
</dbReference>
<comment type="caution">
    <text evidence="7">The sequence shown here is derived from an EMBL/GenBank/DDBJ whole genome shotgun (WGS) entry which is preliminary data.</text>
</comment>
<organism evidence="7 8">
    <name type="scientific">Dillenia turbinata</name>
    <dbReference type="NCBI Taxonomy" id="194707"/>
    <lineage>
        <taxon>Eukaryota</taxon>
        <taxon>Viridiplantae</taxon>
        <taxon>Streptophyta</taxon>
        <taxon>Embryophyta</taxon>
        <taxon>Tracheophyta</taxon>
        <taxon>Spermatophyta</taxon>
        <taxon>Magnoliopsida</taxon>
        <taxon>eudicotyledons</taxon>
        <taxon>Gunneridae</taxon>
        <taxon>Pentapetalae</taxon>
        <taxon>Dilleniales</taxon>
        <taxon>Dilleniaceae</taxon>
        <taxon>Dillenia</taxon>
    </lineage>
</organism>
<proteinExistence type="predicted"/>
<keyword evidence="2" id="KW-0132">Cell division</keyword>
<name>A0AAN8W6Y0_9MAGN</name>
<dbReference type="PANTHER" id="PTHR19918">
    <property type="entry name" value="CELL DIVISION CYCLE 20 CDC20 FIZZY -RELATED"/>
    <property type="match status" value="1"/>
</dbReference>